<reference evidence="1" key="1">
    <citation type="submission" date="2021-02" db="EMBL/GenBank/DDBJ databases">
        <authorList>
            <person name="Dougan E. K."/>
            <person name="Rhodes N."/>
            <person name="Thang M."/>
            <person name="Chan C."/>
        </authorList>
    </citation>
    <scope>NUCLEOTIDE SEQUENCE</scope>
</reference>
<dbReference type="SUPFAM" id="SSF53335">
    <property type="entry name" value="S-adenosyl-L-methionine-dependent methyltransferases"/>
    <property type="match status" value="1"/>
</dbReference>
<organism evidence="1 2">
    <name type="scientific">Polarella glacialis</name>
    <name type="common">Dinoflagellate</name>
    <dbReference type="NCBI Taxonomy" id="89957"/>
    <lineage>
        <taxon>Eukaryota</taxon>
        <taxon>Sar</taxon>
        <taxon>Alveolata</taxon>
        <taxon>Dinophyceae</taxon>
        <taxon>Suessiales</taxon>
        <taxon>Suessiaceae</taxon>
        <taxon>Polarella</taxon>
    </lineage>
</organism>
<sequence length="100" mass="11061">TTIAAIQSLPDETVDLAFVDANHHTEAVVADMIELTRVMKSGSVIVGHDFSPYWFQTALGVLWVANSFHRSVELSADGTWWFPDMGIETDEILAAWPASR</sequence>
<accession>A0A813KH75</accession>
<proteinExistence type="predicted"/>
<name>A0A813KH75_POLGL</name>
<dbReference type="EMBL" id="CAJNNW010029347">
    <property type="protein sequence ID" value="CAE8699930.1"/>
    <property type="molecule type" value="Genomic_DNA"/>
</dbReference>
<evidence type="ECO:0000313" key="2">
    <source>
        <dbReference type="Proteomes" id="UP000626109"/>
    </source>
</evidence>
<protein>
    <recommendedName>
        <fullName evidence="3">Class I SAM-dependent methyltransferase</fullName>
    </recommendedName>
</protein>
<dbReference type="InterPro" id="IPR029063">
    <property type="entry name" value="SAM-dependent_MTases_sf"/>
</dbReference>
<gene>
    <name evidence="1" type="ORF">PGLA2088_LOCUS31369</name>
</gene>
<dbReference type="AlphaFoldDB" id="A0A813KH75"/>
<dbReference type="Pfam" id="PF13578">
    <property type="entry name" value="Methyltransf_24"/>
    <property type="match status" value="1"/>
</dbReference>
<comment type="caution">
    <text evidence="1">The sequence shown here is derived from an EMBL/GenBank/DDBJ whole genome shotgun (WGS) entry which is preliminary data.</text>
</comment>
<evidence type="ECO:0008006" key="3">
    <source>
        <dbReference type="Google" id="ProtNLM"/>
    </source>
</evidence>
<dbReference type="Gene3D" id="3.40.50.150">
    <property type="entry name" value="Vaccinia Virus protein VP39"/>
    <property type="match status" value="1"/>
</dbReference>
<evidence type="ECO:0000313" key="1">
    <source>
        <dbReference type="EMBL" id="CAE8699930.1"/>
    </source>
</evidence>
<feature type="non-terminal residue" evidence="1">
    <location>
        <position position="1"/>
    </location>
</feature>
<dbReference type="Proteomes" id="UP000626109">
    <property type="component" value="Unassembled WGS sequence"/>
</dbReference>